<dbReference type="PANTHER" id="PTHR46200:SF1">
    <property type="entry name" value="GATOR COMPLEX PROTEIN WDR24"/>
    <property type="match status" value="1"/>
</dbReference>
<comment type="similarity">
    <text evidence="1">Belongs to the WD repeat WDR24 family.</text>
</comment>
<feature type="compositionally biased region" description="Low complexity" evidence="9">
    <location>
        <begin position="372"/>
        <end position="381"/>
    </location>
</feature>
<dbReference type="CDD" id="cd16693">
    <property type="entry name" value="mRING-H2-C3H3C2_WDR24"/>
    <property type="match status" value="1"/>
</dbReference>
<dbReference type="InterPro" id="IPR019775">
    <property type="entry name" value="WD40_repeat_CS"/>
</dbReference>
<evidence type="ECO:0000313" key="10">
    <source>
        <dbReference type="EMBL" id="CAH0669227.1"/>
    </source>
</evidence>
<dbReference type="Gene3D" id="2.130.10.10">
    <property type="entry name" value="YVTN repeat-like/Quinoprotein amine dehydrogenase"/>
    <property type="match status" value="1"/>
</dbReference>
<feature type="compositionally biased region" description="Acidic residues" evidence="9">
    <location>
        <begin position="512"/>
        <end position="521"/>
    </location>
</feature>
<dbReference type="PROSITE" id="PS00678">
    <property type="entry name" value="WD_REPEATS_1"/>
    <property type="match status" value="1"/>
</dbReference>
<evidence type="ECO:0000256" key="4">
    <source>
        <dbReference type="ARBA" id="ARBA00022737"/>
    </source>
</evidence>
<feature type="region of interest" description="Disordered" evidence="9">
    <location>
        <begin position="334"/>
        <end position="381"/>
    </location>
</feature>
<organism evidence="10 11">
    <name type="scientific">Chilo suppressalis</name>
    <name type="common">Asiatic rice borer moth</name>
    <dbReference type="NCBI Taxonomy" id="168631"/>
    <lineage>
        <taxon>Eukaryota</taxon>
        <taxon>Metazoa</taxon>
        <taxon>Ecdysozoa</taxon>
        <taxon>Arthropoda</taxon>
        <taxon>Hexapoda</taxon>
        <taxon>Insecta</taxon>
        <taxon>Pterygota</taxon>
        <taxon>Neoptera</taxon>
        <taxon>Endopterygota</taxon>
        <taxon>Lepidoptera</taxon>
        <taxon>Glossata</taxon>
        <taxon>Ditrysia</taxon>
        <taxon>Pyraloidea</taxon>
        <taxon>Crambidae</taxon>
        <taxon>Crambinae</taxon>
        <taxon>Chilo</taxon>
    </lineage>
</organism>
<keyword evidence="2 8" id="KW-0853">WD repeat</keyword>
<feature type="region of interest" description="Disordered" evidence="9">
    <location>
        <begin position="483"/>
        <end position="521"/>
    </location>
</feature>
<dbReference type="PROSITE" id="PS50082">
    <property type="entry name" value="WD_REPEATS_2"/>
    <property type="match status" value="3"/>
</dbReference>
<keyword evidence="11" id="KW-1185">Reference proteome</keyword>
<keyword evidence="3" id="KW-0479">Metal-binding</keyword>
<dbReference type="PROSITE" id="PS50294">
    <property type="entry name" value="WD_REPEATS_REGION"/>
    <property type="match status" value="1"/>
</dbReference>
<reference evidence="10" key="1">
    <citation type="submission" date="2021-12" db="EMBL/GenBank/DDBJ databases">
        <authorList>
            <person name="King R."/>
        </authorList>
    </citation>
    <scope>NUCLEOTIDE SEQUENCE</scope>
</reference>
<dbReference type="SUPFAM" id="SSF50978">
    <property type="entry name" value="WD40 repeat-like"/>
    <property type="match status" value="1"/>
</dbReference>
<feature type="compositionally biased region" description="Pro residues" evidence="9">
    <location>
        <begin position="340"/>
        <end position="355"/>
    </location>
</feature>
<dbReference type="InterPro" id="IPR001680">
    <property type="entry name" value="WD40_rpt"/>
</dbReference>
<keyword evidence="6" id="KW-0862">Zinc</keyword>
<feature type="compositionally biased region" description="Pro residues" evidence="9">
    <location>
        <begin position="583"/>
        <end position="630"/>
    </location>
</feature>
<dbReference type="InterPro" id="IPR037590">
    <property type="entry name" value="WDR24"/>
</dbReference>
<feature type="compositionally biased region" description="Low complexity" evidence="9">
    <location>
        <begin position="640"/>
        <end position="655"/>
    </location>
</feature>
<dbReference type="EMBL" id="OU963904">
    <property type="protein sequence ID" value="CAH0669227.1"/>
    <property type="molecule type" value="Genomic_DNA"/>
</dbReference>
<dbReference type="InterPro" id="IPR015943">
    <property type="entry name" value="WD40/YVTN_repeat-like_dom_sf"/>
</dbReference>
<evidence type="ECO:0000256" key="6">
    <source>
        <dbReference type="ARBA" id="ARBA00022833"/>
    </source>
</evidence>
<gene>
    <name evidence="10" type="ORF">CHILSU_LOCUS1248</name>
</gene>
<accession>A0ABN8EC23</accession>
<evidence type="ECO:0000256" key="3">
    <source>
        <dbReference type="ARBA" id="ARBA00022723"/>
    </source>
</evidence>
<evidence type="ECO:0000256" key="8">
    <source>
        <dbReference type="PROSITE-ProRule" id="PRU00221"/>
    </source>
</evidence>
<name>A0ABN8EC23_CHISP</name>
<dbReference type="PANTHER" id="PTHR46200">
    <property type="entry name" value="GATOR COMPLEX PROTEIN WDR24"/>
    <property type="match status" value="1"/>
</dbReference>
<evidence type="ECO:0000256" key="2">
    <source>
        <dbReference type="ARBA" id="ARBA00022574"/>
    </source>
</evidence>
<dbReference type="Proteomes" id="UP001153292">
    <property type="component" value="Chromosome 11"/>
</dbReference>
<feature type="repeat" description="WD" evidence="8">
    <location>
        <begin position="189"/>
        <end position="230"/>
    </location>
</feature>
<feature type="repeat" description="WD" evidence="8">
    <location>
        <begin position="145"/>
        <end position="187"/>
    </location>
</feature>
<proteinExistence type="inferred from homology"/>
<evidence type="ECO:0000256" key="1">
    <source>
        <dbReference type="ARBA" id="ARBA00008134"/>
    </source>
</evidence>
<protein>
    <recommendedName>
        <fullName evidence="7">GATOR2 complex protein WDR24</fullName>
    </recommendedName>
</protein>
<feature type="region of interest" description="Disordered" evidence="9">
    <location>
        <begin position="579"/>
        <end position="673"/>
    </location>
</feature>
<evidence type="ECO:0000256" key="7">
    <source>
        <dbReference type="ARBA" id="ARBA00040269"/>
    </source>
</evidence>
<feature type="compositionally biased region" description="Pro residues" evidence="9">
    <location>
        <begin position="485"/>
        <end position="506"/>
    </location>
</feature>
<sequence>MIPANTICVSQEGPANALALNKDCTQVVIAGRNVFKVFSLGETEFSEVCNLRVGKNLNLNFSSIDVAWSTIEENTLATAATNGAVVVWNLGRSGRSKQEHVFSDHKRTVNKVSFHLTDPSLLISGSQDGMMKCFDLRMKEVARTFISNTESIRDVQFSPHQAHVFAAVSENGSAQLWDVRRHERCLQQFTAHSGPVFACDWHPEMPWLATASRDKTIKVWDIHAKPNLEHTIYTIASVGHVKWRPQKTHQVASCALVLDNAVHVWDVRRPHVPLATFAEHRDVTTAIAWLGTPHSFLSTSRDCSLYRHRFRSAAHPVLWANPHALSISPRGDVAHAAPERPLPALPTAPPRPDPALPASTAPPALGRKQPTAGSLSASSQAALERAFPGGASSVLTRYKMKLEPIEHSDGERETEYMGQGERVRETYVDKRAIALVGCAKEYRIKGAPPHELAEHNAKVATSYNRHMVAHVWAVLKLWSAARQRPPAPRRPPPAQQAPRPAPPPPYSSNSCVEEEPLEEEEEWAETQFQYSGVLGVPTRTIYIPPPKLRALHEAGWVSAASAHYVDEEAMDWTLPEEAFPLRTAPPPPGPDPAPGPDSGPGPGPGPGPAPTPAPPRTPPAPEPGPGPGPGAPGAGGGSSPGASSSPGGSTSSGADRVYTHQASHNSAEEGEAGLSVRAGGGECSRAAPDIAPLIAAALKSHVELGDVQTAATAMLALQDHRNDLLPYIDESLQEQWLLGYIEILQRHKLWNQATEVIRNAWLSSVWSISQQSTSVAQCCGRCGRRTRPHAPCDRCLPRQLPEVCAVCHQVVRGLYAWCQGCSHGGHLLHMRDWMQQHPLCPAGCGHQCQLG</sequence>
<keyword evidence="4" id="KW-0677">Repeat</keyword>
<evidence type="ECO:0000256" key="9">
    <source>
        <dbReference type="SAM" id="MobiDB-lite"/>
    </source>
</evidence>
<evidence type="ECO:0000313" key="11">
    <source>
        <dbReference type="Proteomes" id="UP001153292"/>
    </source>
</evidence>
<dbReference type="Pfam" id="PF00400">
    <property type="entry name" value="WD40"/>
    <property type="match status" value="3"/>
</dbReference>
<dbReference type="InterPro" id="IPR036322">
    <property type="entry name" value="WD40_repeat_dom_sf"/>
</dbReference>
<dbReference type="SMART" id="SM00320">
    <property type="entry name" value="WD40"/>
    <property type="match status" value="6"/>
</dbReference>
<evidence type="ECO:0000256" key="5">
    <source>
        <dbReference type="ARBA" id="ARBA00022771"/>
    </source>
</evidence>
<keyword evidence="5" id="KW-0863">Zinc-finger</keyword>
<feature type="repeat" description="WD" evidence="8">
    <location>
        <begin position="102"/>
        <end position="144"/>
    </location>
</feature>